<dbReference type="PANTHER" id="PTHR35936">
    <property type="entry name" value="MEMBRANE-BOUND LYTIC MUREIN TRANSGLYCOSYLASE F"/>
    <property type="match status" value="1"/>
</dbReference>
<dbReference type="PROSITE" id="PS51257">
    <property type="entry name" value="PROKAR_LIPOPROTEIN"/>
    <property type="match status" value="1"/>
</dbReference>
<feature type="domain" description="Solute-binding protein family 3/N-terminal" evidence="3">
    <location>
        <begin position="53"/>
        <end position="277"/>
    </location>
</feature>
<dbReference type="SMART" id="SM00079">
    <property type="entry name" value="PBPe"/>
    <property type="match status" value="1"/>
</dbReference>
<sequence>MQQTTIRTSARRRTLGAVIAVAAIGLTGACASDDDSAEGSMTADGIELVEAGTLTACTHLPYKPFEYTENGEVVGFDADLAQLVADDLGVELDVVSTGWEQITGGAAFAAGQCDLGMGAATITPEREESVAFSDPYFNATQALLVAADSGYESLEDLDGKQLGVQTGTTGEIYANDNAEEYGYETVVFEDSLSQANAVKTGKVDAAINDNGTVLFFASENTDTTVTEEFDTGESYGFMAAKDSENADALLERFNEVLAAAQDDGTYDEIFATYFGAVPGELNS</sequence>
<dbReference type="Pfam" id="PF00497">
    <property type="entry name" value="SBP_bac_3"/>
    <property type="match status" value="1"/>
</dbReference>
<dbReference type="SUPFAM" id="SSF53850">
    <property type="entry name" value="Periplasmic binding protein-like II"/>
    <property type="match status" value="1"/>
</dbReference>
<feature type="domain" description="Ionotropic glutamate receptor C-terminal" evidence="4">
    <location>
        <begin position="53"/>
        <end position="276"/>
    </location>
</feature>
<keyword evidence="1 2" id="KW-0732">Signal</keyword>
<dbReference type="OrthoDB" id="9768183at2"/>
<evidence type="ECO:0000256" key="2">
    <source>
        <dbReference type="SAM" id="SignalP"/>
    </source>
</evidence>
<dbReference type="EMBL" id="LT629776">
    <property type="protein sequence ID" value="SDS75342.1"/>
    <property type="molecule type" value="Genomic_DNA"/>
</dbReference>
<dbReference type="STRING" id="545619.SAMN04489860_2282"/>
<evidence type="ECO:0000259" key="3">
    <source>
        <dbReference type="SMART" id="SM00062"/>
    </source>
</evidence>
<dbReference type="Proteomes" id="UP000185663">
    <property type="component" value="Chromosome I"/>
</dbReference>
<dbReference type="Gene3D" id="3.40.190.10">
    <property type="entry name" value="Periplasmic binding protein-like II"/>
    <property type="match status" value="2"/>
</dbReference>
<dbReference type="PANTHER" id="PTHR35936:SF38">
    <property type="entry name" value="GLUTAMINE-BINDING PERIPLASMIC PROTEIN"/>
    <property type="match status" value="1"/>
</dbReference>
<gene>
    <name evidence="5" type="ORF">SAMN04489860_2282</name>
</gene>
<reference evidence="5 6" key="1">
    <citation type="submission" date="2016-10" db="EMBL/GenBank/DDBJ databases">
        <authorList>
            <person name="de Groot N.N."/>
        </authorList>
    </citation>
    <scope>NUCLEOTIDE SEQUENCE [LARGE SCALE GENOMIC DNA]</scope>
    <source>
        <strain evidence="5 6">DSM 22126</strain>
    </source>
</reference>
<evidence type="ECO:0000256" key="1">
    <source>
        <dbReference type="ARBA" id="ARBA00022729"/>
    </source>
</evidence>
<proteinExistence type="predicted"/>
<name>A0A1H1US37_9CELL</name>
<dbReference type="RefSeq" id="WP_157270442.1">
    <property type="nucleotide sequence ID" value="NZ_LT629776.1"/>
</dbReference>
<evidence type="ECO:0000313" key="5">
    <source>
        <dbReference type="EMBL" id="SDS75342.1"/>
    </source>
</evidence>
<feature type="chain" id="PRO_5009262542" evidence="2">
    <location>
        <begin position="32"/>
        <end position="283"/>
    </location>
</feature>
<protein>
    <submittedName>
        <fullName evidence="5">Amino acid ABC transporter substrate-binding protein, PAAT family</fullName>
    </submittedName>
</protein>
<dbReference type="eggNOG" id="COG0834">
    <property type="taxonomic scope" value="Bacteria"/>
</dbReference>
<organism evidence="5 6">
    <name type="scientific">Paraoerskovia marina</name>
    <dbReference type="NCBI Taxonomy" id="545619"/>
    <lineage>
        <taxon>Bacteria</taxon>
        <taxon>Bacillati</taxon>
        <taxon>Actinomycetota</taxon>
        <taxon>Actinomycetes</taxon>
        <taxon>Micrococcales</taxon>
        <taxon>Cellulomonadaceae</taxon>
        <taxon>Paraoerskovia</taxon>
    </lineage>
</organism>
<accession>A0A1H1US37</accession>
<evidence type="ECO:0000313" key="6">
    <source>
        <dbReference type="Proteomes" id="UP000185663"/>
    </source>
</evidence>
<dbReference type="InterPro" id="IPR001638">
    <property type="entry name" value="Solute-binding_3/MltF_N"/>
</dbReference>
<dbReference type="SMART" id="SM00062">
    <property type="entry name" value="PBPb"/>
    <property type="match status" value="1"/>
</dbReference>
<dbReference type="GO" id="GO:0015276">
    <property type="term" value="F:ligand-gated monoatomic ion channel activity"/>
    <property type="evidence" value="ECO:0007669"/>
    <property type="project" value="InterPro"/>
</dbReference>
<evidence type="ECO:0000259" key="4">
    <source>
        <dbReference type="SMART" id="SM00079"/>
    </source>
</evidence>
<feature type="signal peptide" evidence="2">
    <location>
        <begin position="1"/>
        <end position="31"/>
    </location>
</feature>
<keyword evidence="6" id="KW-1185">Reference proteome</keyword>
<dbReference type="InterPro" id="IPR001320">
    <property type="entry name" value="Iontro_rcpt_C"/>
</dbReference>
<dbReference type="GO" id="GO:0016020">
    <property type="term" value="C:membrane"/>
    <property type="evidence" value="ECO:0007669"/>
    <property type="project" value="InterPro"/>
</dbReference>
<dbReference type="AlphaFoldDB" id="A0A1H1US37"/>